<name>A0ACD4CYG0_9HYPH</name>
<keyword evidence="2" id="KW-1185">Reference proteome</keyword>
<evidence type="ECO:0000313" key="1">
    <source>
        <dbReference type="EMBL" id="UXN58562.1"/>
    </source>
</evidence>
<dbReference type="Proteomes" id="UP001061991">
    <property type="component" value="Plasmid p_unnamed1"/>
</dbReference>
<sequence length="113" mass="13330">MRRRHVRRKLVRYPGLRAMVIDRLRNWSPEQIAGRLKSDGINPFRICTETIYRFAYSQHGGELMLYRYLPEGRRARRRGSRKPRGSYPRELQHSQAPPMRSRNAAIPAIESAI</sequence>
<evidence type="ECO:0000313" key="2">
    <source>
        <dbReference type="Proteomes" id="UP001061991"/>
    </source>
</evidence>
<proteinExistence type="predicted"/>
<geneLocation type="plasmid" evidence="1 2">
    <name>p_unnamed1</name>
</geneLocation>
<protein>
    <submittedName>
        <fullName evidence="1">Uncharacterized protein</fullName>
    </submittedName>
</protein>
<gene>
    <name evidence="1" type="ORF">N8E88_11130</name>
</gene>
<reference evidence="1" key="1">
    <citation type="submission" date="2022-09" db="EMBL/GenBank/DDBJ databases">
        <title>Interaction between co-microsymbionts with complementary sets of symbiotic genes in legume-rhizobium systems.</title>
        <authorList>
            <person name="Safronova V."/>
            <person name="Sazanova A."/>
            <person name="Afonin A."/>
            <person name="Chirak E."/>
        </authorList>
    </citation>
    <scope>NUCLEOTIDE SEQUENCE</scope>
    <source>
        <strain evidence="1">A18/3m</strain>
    </source>
</reference>
<keyword evidence="1" id="KW-0614">Plasmid</keyword>
<organism evidence="1 2">
    <name type="scientific">Phyllobacterium zundukense</name>
    <dbReference type="NCBI Taxonomy" id="1867719"/>
    <lineage>
        <taxon>Bacteria</taxon>
        <taxon>Pseudomonadati</taxon>
        <taxon>Pseudomonadota</taxon>
        <taxon>Alphaproteobacteria</taxon>
        <taxon>Hyphomicrobiales</taxon>
        <taxon>Phyllobacteriaceae</taxon>
        <taxon>Phyllobacterium</taxon>
    </lineage>
</organism>
<accession>A0ACD4CYG0</accession>
<dbReference type="EMBL" id="CP104972">
    <property type="protein sequence ID" value="UXN58562.1"/>
    <property type="molecule type" value="Genomic_DNA"/>
</dbReference>